<accession>A0A0A9FPQ7</accession>
<evidence type="ECO:0000313" key="1">
    <source>
        <dbReference type="EMBL" id="JAE12291.1"/>
    </source>
</evidence>
<proteinExistence type="predicted"/>
<reference evidence="1" key="2">
    <citation type="journal article" date="2015" name="Data Brief">
        <title>Shoot transcriptome of the giant reed, Arundo donax.</title>
        <authorList>
            <person name="Barrero R.A."/>
            <person name="Guerrero F.D."/>
            <person name="Moolhuijzen P."/>
            <person name="Goolsby J.A."/>
            <person name="Tidwell J."/>
            <person name="Bellgard S.E."/>
            <person name="Bellgard M.I."/>
        </authorList>
    </citation>
    <scope>NUCLEOTIDE SEQUENCE</scope>
    <source>
        <tissue evidence="1">Shoot tissue taken approximately 20 cm above the soil surface</tissue>
    </source>
</reference>
<organism evidence="1">
    <name type="scientific">Arundo donax</name>
    <name type="common">Giant reed</name>
    <name type="synonym">Donax arundinaceus</name>
    <dbReference type="NCBI Taxonomy" id="35708"/>
    <lineage>
        <taxon>Eukaryota</taxon>
        <taxon>Viridiplantae</taxon>
        <taxon>Streptophyta</taxon>
        <taxon>Embryophyta</taxon>
        <taxon>Tracheophyta</taxon>
        <taxon>Spermatophyta</taxon>
        <taxon>Magnoliopsida</taxon>
        <taxon>Liliopsida</taxon>
        <taxon>Poales</taxon>
        <taxon>Poaceae</taxon>
        <taxon>PACMAD clade</taxon>
        <taxon>Arundinoideae</taxon>
        <taxon>Arundineae</taxon>
        <taxon>Arundo</taxon>
    </lineage>
</organism>
<dbReference type="EMBL" id="GBRH01185605">
    <property type="protein sequence ID" value="JAE12291.1"/>
    <property type="molecule type" value="Transcribed_RNA"/>
</dbReference>
<dbReference type="AlphaFoldDB" id="A0A0A9FPQ7"/>
<name>A0A0A9FPQ7_ARUDO</name>
<sequence>MRRRRRRRRDASEVAEGGGQADRPLLRLLLLRRLSLPAAVQDYIFLGSECARRQQ</sequence>
<reference evidence="1" key="1">
    <citation type="submission" date="2014-09" db="EMBL/GenBank/DDBJ databases">
        <authorList>
            <person name="Magalhaes I.L.F."/>
            <person name="Oliveira U."/>
            <person name="Santos F.R."/>
            <person name="Vidigal T.H.D.A."/>
            <person name="Brescovit A.D."/>
            <person name="Santos A.J."/>
        </authorList>
    </citation>
    <scope>NUCLEOTIDE SEQUENCE</scope>
    <source>
        <tissue evidence="1">Shoot tissue taken approximately 20 cm above the soil surface</tissue>
    </source>
</reference>
<protein>
    <submittedName>
        <fullName evidence="1">Uncharacterized protein</fullName>
    </submittedName>
</protein>